<evidence type="ECO:0000313" key="1">
    <source>
        <dbReference type="EMBL" id="CAG8531610.1"/>
    </source>
</evidence>
<dbReference type="AlphaFoldDB" id="A0A9N9AKF1"/>
<comment type="caution">
    <text evidence="1">The sequence shown here is derived from an EMBL/GenBank/DDBJ whole genome shotgun (WGS) entry which is preliminary data.</text>
</comment>
<accession>A0A9N9AKF1</accession>
<evidence type="ECO:0000313" key="2">
    <source>
        <dbReference type="Proteomes" id="UP000789405"/>
    </source>
</evidence>
<dbReference type="EMBL" id="CAJVPY010001671">
    <property type="protein sequence ID" value="CAG8531610.1"/>
    <property type="molecule type" value="Genomic_DNA"/>
</dbReference>
<dbReference type="Proteomes" id="UP000789405">
    <property type="component" value="Unassembled WGS sequence"/>
</dbReference>
<keyword evidence="2" id="KW-1185">Reference proteome</keyword>
<name>A0A9N9AKF1_9GLOM</name>
<reference evidence="1" key="1">
    <citation type="submission" date="2021-06" db="EMBL/GenBank/DDBJ databases">
        <authorList>
            <person name="Kallberg Y."/>
            <person name="Tangrot J."/>
            <person name="Rosling A."/>
        </authorList>
    </citation>
    <scope>NUCLEOTIDE SEQUENCE</scope>
    <source>
        <strain evidence="1">MA453B</strain>
    </source>
</reference>
<protein>
    <submittedName>
        <fullName evidence="1">14381_t:CDS:1</fullName>
    </submittedName>
</protein>
<sequence>MALMDTMIIFKYLSYFDVDIFCIRRQRYQYIKEDRPLTKDFL</sequence>
<organism evidence="1 2">
    <name type="scientific">Dentiscutata erythropus</name>
    <dbReference type="NCBI Taxonomy" id="1348616"/>
    <lineage>
        <taxon>Eukaryota</taxon>
        <taxon>Fungi</taxon>
        <taxon>Fungi incertae sedis</taxon>
        <taxon>Mucoromycota</taxon>
        <taxon>Glomeromycotina</taxon>
        <taxon>Glomeromycetes</taxon>
        <taxon>Diversisporales</taxon>
        <taxon>Gigasporaceae</taxon>
        <taxon>Dentiscutata</taxon>
    </lineage>
</organism>
<proteinExistence type="predicted"/>
<gene>
    <name evidence="1" type="ORF">DERYTH_LOCUS4371</name>
</gene>